<dbReference type="Pfam" id="PF02515">
    <property type="entry name" value="CoA_transf_3"/>
    <property type="match status" value="1"/>
</dbReference>
<dbReference type="Gene3D" id="3.40.50.10540">
    <property type="entry name" value="Crotonobetainyl-coa:carnitine coa-transferase, domain 1"/>
    <property type="match status" value="1"/>
</dbReference>
<dbReference type="EMBL" id="JAERTX010000004">
    <property type="protein sequence ID" value="MBM9459165.1"/>
    <property type="molecule type" value="Genomic_DNA"/>
</dbReference>
<accession>A0A938Y795</accession>
<dbReference type="InterPro" id="IPR003673">
    <property type="entry name" value="CoA-Trfase_fam_III"/>
</dbReference>
<name>A0A938Y795_9ACTN</name>
<dbReference type="Proteomes" id="UP000663791">
    <property type="component" value="Unassembled WGS sequence"/>
</dbReference>
<sequence length="405" mass="44003">MKPLEDIRIISLEQYGAGPFGSVHLADLGAEVIKIEDPSVGGDVGRYVPPYFTGEDSLFFETFNRNKKSISLDIKTPAGRAVFEDLVRNADAVYSNLRGDVPEKIGITYDQLKHLNPAIVCCSLTGFGMTGPRMKEPGYDYVLQGLAGWMELTGEPDGPPTKSGLSLVDFSGGYVAALSLMAGLHAAKRDGIGMDCDVSLYDTAMAMLTYPATWHLNAGYTPSRTSHSAHPSLVPFQAFEASDGWFVVGCAKEKFWKRLAEVLGHPEWAEEGSPYASFSGRNERREELIAELDAIFATNTVEHWLSLCYPAAIPCGPINDVEAALKDEHLIARNMLVETDHPRYGTVKQVASPVKVGAEVPDYVRAPQRNEHFTEVLTGVAGYDAERIAELRAAGAFGDVPAVEG</sequence>
<reference evidence="2" key="1">
    <citation type="submission" date="2021-01" db="EMBL/GenBank/DDBJ databases">
        <title>Novel species in genus Nocardioides.</title>
        <authorList>
            <person name="Zhang G."/>
        </authorList>
    </citation>
    <scope>NUCLEOTIDE SEQUENCE</scope>
    <source>
        <strain evidence="2">Zg-536</strain>
    </source>
</reference>
<dbReference type="GO" id="GO:0008410">
    <property type="term" value="F:CoA-transferase activity"/>
    <property type="evidence" value="ECO:0007669"/>
    <property type="project" value="TreeGrafter"/>
</dbReference>
<dbReference type="InterPro" id="IPR023606">
    <property type="entry name" value="CoA-Trfase_III_dom_1_sf"/>
</dbReference>
<dbReference type="PANTHER" id="PTHR48207:SF3">
    <property type="entry name" value="SUCCINATE--HYDROXYMETHYLGLUTARATE COA-TRANSFERASE"/>
    <property type="match status" value="1"/>
</dbReference>
<dbReference type="AlphaFoldDB" id="A0A938Y795"/>
<dbReference type="InterPro" id="IPR050483">
    <property type="entry name" value="CoA-transferase_III_domain"/>
</dbReference>
<evidence type="ECO:0000256" key="1">
    <source>
        <dbReference type="ARBA" id="ARBA00022679"/>
    </source>
</evidence>
<organism evidence="2 3">
    <name type="scientific">Nocardioides faecalis</name>
    <dbReference type="NCBI Taxonomy" id="2803858"/>
    <lineage>
        <taxon>Bacteria</taxon>
        <taxon>Bacillati</taxon>
        <taxon>Actinomycetota</taxon>
        <taxon>Actinomycetes</taxon>
        <taxon>Propionibacteriales</taxon>
        <taxon>Nocardioidaceae</taxon>
        <taxon>Nocardioides</taxon>
    </lineage>
</organism>
<gene>
    <name evidence="2" type="ORF">JK386_04570</name>
</gene>
<keyword evidence="3" id="KW-1185">Reference proteome</keyword>
<protein>
    <submittedName>
        <fullName evidence="2">CoA transferase</fullName>
    </submittedName>
</protein>
<dbReference type="PANTHER" id="PTHR48207">
    <property type="entry name" value="SUCCINATE--HYDROXYMETHYLGLUTARATE COA-TRANSFERASE"/>
    <property type="match status" value="1"/>
</dbReference>
<dbReference type="SUPFAM" id="SSF89796">
    <property type="entry name" value="CoA-transferase family III (CaiB/BaiF)"/>
    <property type="match status" value="1"/>
</dbReference>
<evidence type="ECO:0000313" key="3">
    <source>
        <dbReference type="Proteomes" id="UP000663791"/>
    </source>
</evidence>
<comment type="caution">
    <text evidence="2">The sequence shown here is derived from an EMBL/GenBank/DDBJ whole genome shotgun (WGS) entry which is preliminary data.</text>
</comment>
<dbReference type="RefSeq" id="WP_205290487.1">
    <property type="nucleotide sequence ID" value="NZ_CP074406.1"/>
</dbReference>
<keyword evidence="1 2" id="KW-0808">Transferase</keyword>
<proteinExistence type="predicted"/>
<evidence type="ECO:0000313" key="2">
    <source>
        <dbReference type="EMBL" id="MBM9459165.1"/>
    </source>
</evidence>
<dbReference type="InterPro" id="IPR044855">
    <property type="entry name" value="CoA-Trfase_III_dom3_sf"/>
</dbReference>
<dbReference type="Gene3D" id="3.30.1540.10">
    <property type="entry name" value="formyl-coa transferase, domain 3"/>
    <property type="match status" value="1"/>
</dbReference>